<accession>B8D400</accession>
<gene>
    <name evidence="1" type="ordered locus">DKAM_0505</name>
</gene>
<organism evidence="1 2">
    <name type="scientific">Desulfurococcus amylolyticus (strain DSM 18924 / JCM 16383 / VKM B-2413 / 1221n)</name>
    <name type="common">Desulfurococcus kamchatkensis</name>
    <dbReference type="NCBI Taxonomy" id="490899"/>
    <lineage>
        <taxon>Archaea</taxon>
        <taxon>Thermoproteota</taxon>
        <taxon>Thermoprotei</taxon>
        <taxon>Desulfurococcales</taxon>
        <taxon>Desulfurococcaceae</taxon>
        <taxon>Desulfurococcus</taxon>
    </lineage>
</organism>
<evidence type="ECO:0000313" key="2">
    <source>
        <dbReference type="Proteomes" id="UP000006903"/>
    </source>
</evidence>
<dbReference type="AlphaFoldDB" id="B8D400"/>
<dbReference type="GeneID" id="25393817"/>
<dbReference type="KEGG" id="dka:DKAM_0505"/>
<reference evidence="1 2" key="1">
    <citation type="journal article" date="2009" name="J. Bacteriol.">
        <title>Complete genome sequence of the anaerobic, protein-degrading hyperthermophilic crenarchaeon Desulfurococcus kamchatkensis.</title>
        <authorList>
            <person name="Ravin N.V."/>
            <person name="Mardanov A.V."/>
            <person name="Beletsky A.V."/>
            <person name="Kublanov I.V."/>
            <person name="Kolganova T.V."/>
            <person name="Lebedinsky A.V."/>
            <person name="Chernyh N.A."/>
            <person name="Bonch-Osmolovskaya E.A."/>
            <person name="Skryabin K.G."/>
        </authorList>
    </citation>
    <scope>NUCLEOTIDE SEQUENCE [LARGE SCALE GENOMIC DNA]</scope>
    <source>
        <strain evidence="2">DSM 18924 / JCM 16383 / VKM B-2413 / 1221n</strain>
    </source>
</reference>
<dbReference type="eggNOG" id="arCOG04222">
    <property type="taxonomic scope" value="Archaea"/>
</dbReference>
<protein>
    <submittedName>
        <fullName evidence="1">Uncharacterized protein</fullName>
    </submittedName>
</protein>
<dbReference type="Proteomes" id="UP000006903">
    <property type="component" value="Chromosome"/>
</dbReference>
<sequence>MYYEDARDRDLLVNLLVSMGNKYIRIPSIPEENAVSLAMRVNSDVVEKAVRDLARMLGDLSR</sequence>
<dbReference type="EMBL" id="CP001140">
    <property type="protein sequence ID" value="ACL10831.1"/>
    <property type="molecule type" value="Genomic_DNA"/>
</dbReference>
<name>B8D400_DESA1</name>
<dbReference type="HOGENOM" id="CLU_2893073_0_0_2"/>
<dbReference type="STRING" id="490899.DKAM_0505"/>
<dbReference type="RefSeq" id="WP_012608173.1">
    <property type="nucleotide sequence ID" value="NC_011766.1"/>
</dbReference>
<proteinExistence type="predicted"/>
<evidence type="ECO:0000313" key="1">
    <source>
        <dbReference type="EMBL" id="ACL10831.1"/>
    </source>
</evidence>